<dbReference type="InterPro" id="IPR003597">
    <property type="entry name" value="Ig_C1-set"/>
</dbReference>
<dbReference type="PROSITE" id="PS50835">
    <property type="entry name" value="IG_LIKE"/>
    <property type="match status" value="1"/>
</dbReference>
<protein>
    <recommendedName>
        <fullName evidence="4">Ig-like domain-containing protein</fullName>
    </recommendedName>
</protein>
<dbReference type="Gene3D" id="3.30.500.10">
    <property type="entry name" value="MHC class I-like antigen recognition-like"/>
    <property type="match status" value="1"/>
</dbReference>
<reference evidence="6" key="1">
    <citation type="submission" date="2011-08" db="EMBL/GenBank/DDBJ databases">
        <title>The draft genome of Latimeria chalumnae.</title>
        <authorList>
            <person name="Di Palma F."/>
            <person name="Alfoldi J."/>
            <person name="Johnson J."/>
            <person name="Berlin A."/>
            <person name="Gnerre S."/>
            <person name="Jaffe D."/>
            <person name="MacCallum I."/>
            <person name="Young S."/>
            <person name="Walker B.J."/>
            <person name="Lander E."/>
            <person name="Lindblad-Toh K."/>
        </authorList>
    </citation>
    <scope>NUCLEOTIDE SEQUENCE [LARGE SCALE GENOMIC DNA]</scope>
    <source>
        <strain evidence="6">Wild caught</strain>
    </source>
</reference>
<dbReference type="InterPro" id="IPR013783">
    <property type="entry name" value="Ig-like_fold"/>
</dbReference>
<dbReference type="GO" id="GO:0005615">
    <property type="term" value="C:extracellular space"/>
    <property type="evidence" value="ECO:0007669"/>
    <property type="project" value="TreeGrafter"/>
</dbReference>
<dbReference type="HOGENOM" id="CLU_047501_0_3_1"/>
<evidence type="ECO:0000256" key="1">
    <source>
        <dbReference type="ARBA" id="ARBA00023180"/>
    </source>
</evidence>
<dbReference type="GO" id="GO:0006955">
    <property type="term" value="P:immune response"/>
    <property type="evidence" value="ECO:0007669"/>
    <property type="project" value="TreeGrafter"/>
</dbReference>
<dbReference type="InterPro" id="IPR003006">
    <property type="entry name" value="Ig/MHC_CS"/>
</dbReference>
<dbReference type="InterPro" id="IPR036179">
    <property type="entry name" value="Ig-like_dom_sf"/>
</dbReference>
<name>H2ZVF6_LATCH</name>
<dbReference type="EMBL" id="AFYH01265392">
    <property type="status" value="NOT_ANNOTATED_CDS"/>
    <property type="molecule type" value="Genomic_DNA"/>
</dbReference>
<evidence type="ECO:0000313" key="5">
    <source>
        <dbReference type="Ensembl" id="ENSLACP00000001377.1"/>
    </source>
</evidence>
<dbReference type="AlphaFoldDB" id="H2ZVF6"/>
<dbReference type="GeneTree" id="ENSGT01120000271828"/>
<feature type="domain" description="Ig-like" evidence="4">
    <location>
        <begin position="96"/>
        <end position="183"/>
    </location>
</feature>
<dbReference type="Proteomes" id="UP000008672">
    <property type="component" value="Unassembled WGS sequence"/>
</dbReference>
<accession>H2ZVF6</accession>
<keyword evidence="3" id="KW-0472">Membrane</keyword>
<sequence length="226" mass="25227">AGVHVYQKMVGCEMNENRLTRGFQQYGYDGDDFLVFDLENLQWVAASQLSVPTKDRWNSNRASCSRCKQFVDQVCLHWLKNFVSYREKSSTPKTPPEVRIIPRKSDDGGTLTLSCMVTGFYPRAVDVNWIKNGETALNDTISNETLPNEDRTFQIKKSIEIHSADTNTYSCLVDHSSLNTNLNVPYDPKANGNPTVISGIIIGVGIVGILIVAIAGFLVWKYKGKG</sequence>
<dbReference type="InterPro" id="IPR001039">
    <property type="entry name" value="MHC_I_a_a1/a2"/>
</dbReference>
<dbReference type="InterPro" id="IPR037055">
    <property type="entry name" value="MHC_I-like_Ag-recog_sf"/>
</dbReference>
<dbReference type="SMART" id="SM00407">
    <property type="entry name" value="IGc1"/>
    <property type="match status" value="1"/>
</dbReference>
<dbReference type="SUPFAM" id="SSF54452">
    <property type="entry name" value="MHC antigen-recognition domain"/>
    <property type="match status" value="1"/>
</dbReference>
<feature type="transmembrane region" description="Helical" evidence="3">
    <location>
        <begin position="196"/>
        <end position="220"/>
    </location>
</feature>
<organism evidence="5 6">
    <name type="scientific">Latimeria chalumnae</name>
    <name type="common">Coelacanth</name>
    <dbReference type="NCBI Taxonomy" id="7897"/>
    <lineage>
        <taxon>Eukaryota</taxon>
        <taxon>Metazoa</taxon>
        <taxon>Chordata</taxon>
        <taxon>Craniata</taxon>
        <taxon>Vertebrata</taxon>
        <taxon>Euteleostomi</taxon>
        <taxon>Coelacanthiformes</taxon>
        <taxon>Coelacanthidae</taxon>
        <taxon>Latimeria</taxon>
    </lineage>
</organism>
<dbReference type="eggNOG" id="ENOG502RQEK">
    <property type="taxonomic scope" value="Eukaryota"/>
</dbReference>
<keyword evidence="3" id="KW-1133">Transmembrane helix</keyword>
<evidence type="ECO:0000259" key="4">
    <source>
        <dbReference type="PROSITE" id="PS50835"/>
    </source>
</evidence>
<comment type="similarity">
    <text evidence="2">Belongs to the MHC class I family.</text>
</comment>
<dbReference type="InParanoid" id="H2ZVF6"/>
<dbReference type="OMA" id="GCEMNEN"/>
<dbReference type="Pfam" id="PF00129">
    <property type="entry name" value="MHC_I"/>
    <property type="match status" value="1"/>
</dbReference>
<dbReference type="STRING" id="7897.ENSLACP00000001377"/>
<reference evidence="5" key="3">
    <citation type="submission" date="2025-09" db="UniProtKB">
        <authorList>
            <consortium name="Ensembl"/>
        </authorList>
    </citation>
    <scope>IDENTIFICATION</scope>
</reference>
<dbReference type="PANTHER" id="PTHR16675:SF235">
    <property type="entry name" value="SHKT DOMAIN-CONTAINING PROTEIN"/>
    <property type="match status" value="1"/>
</dbReference>
<dbReference type="Ensembl" id="ENSLACT00000001389.1">
    <property type="protein sequence ID" value="ENSLACP00000001377.1"/>
    <property type="gene ID" value="ENSLACG00000001235.1"/>
</dbReference>
<evidence type="ECO:0000256" key="3">
    <source>
        <dbReference type="SAM" id="Phobius"/>
    </source>
</evidence>
<dbReference type="PROSITE" id="PS00290">
    <property type="entry name" value="IG_MHC"/>
    <property type="match status" value="1"/>
</dbReference>
<dbReference type="InterPro" id="IPR007110">
    <property type="entry name" value="Ig-like_dom"/>
</dbReference>
<dbReference type="Gene3D" id="2.60.40.10">
    <property type="entry name" value="Immunoglobulins"/>
    <property type="match status" value="1"/>
</dbReference>
<reference evidence="5" key="2">
    <citation type="submission" date="2025-08" db="UniProtKB">
        <authorList>
            <consortium name="Ensembl"/>
        </authorList>
    </citation>
    <scope>IDENTIFICATION</scope>
</reference>
<dbReference type="SUPFAM" id="SSF48726">
    <property type="entry name" value="Immunoglobulin"/>
    <property type="match status" value="1"/>
</dbReference>
<dbReference type="InterPro" id="IPR011162">
    <property type="entry name" value="MHC_I/II-like_Ag-recog"/>
</dbReference>
<keyword evidence="3" id="KW-0812">Transmembrane</keyword>
<keyword evidence="6" id="KW-1185">Reference proteome</keyword>
<keyword evidence="1" id="KW-0325">Glycoprotein</keyword>
<evidence type="ECO:0000256" key="2">
    <source>
        <dbReference type="RuleBase" id="RU004439"/>
    </source>
</evidence>
<dbReference type="PRINTS" id="PR01638">
    <property type="entry name" value="MHCCLASSI"/>
</dbReference>
<dbReference type="InterPro" id="IPR011161">
    <property type="entry name" value="MHC_I-like_Ag-recog"/>
</dbReference>
<proteinExistence type="inferred from homology"/>
<dbReference type="GO" id="GO:0009897">
    <property type="term" value="C:external side of plasma membrane"/>
    <property type="evidence" value="ECO:0007669"/>
    <property type="project" value="TreeGrafter"/>
</dbReference>
<dbReference type="PANTHER" id="PTHR16675">
    <property type="entry name" value="MHC CLASS I-RELATED"/>
    <property type="match status" value="1"/>
</dbReference>
<dbReference type="Pfam" id="PF07654">
    <property type="entry name" value="C1-set"/>
    <property type="match status" value="1"/>
</dbReference>
<evidence type="ECO:0000313" key="6">
    <source>
        <dbReference type="Proteomes" id="UP000008672"/>
    </source>
</evidence>
<dbReference type="InterPro" id="IPR050208">
    <property type="entry name" value="MHC_class-I_related"/>
</dbReference>